<comment type="caution">
    <text evidence="2">The sequence shown here is derived from an EMBL/GenBank/DDBJ whole genome shotgun (WGS) entry which is preliminary data.</text>
</comment>
<evidence type="ECO:0000313" key="3">
    <source>
        <dbReference type="Proteomes" id="UP000214720"/>
    </source>
</evidence>
<accession>A0A226WMU5</accession>
<keyword evidence="1" id="KW-1133">Transmembrane helix</keyword>
<keyword evidence="1" id="KW-0472">Membrane</keyword>
<feature type="transmembrane region" description="Helical" evidence="1">
    <location>
        <begin position="21"/>
        <end position="40"/>
    </location>
</feature>
<dbReference type="Proteomes" id="UP000214720">
    <property type="component" value="Unassembled WGS sequence"/>
</dbReference>
<evidence type="ECO:0000256" key="1">
    <source>
        <dbReference type="SAM" id="Phobius"/>
    </source>
</evidence>
<proteinExistence type="predicted"/>
<name>A0A226WMU5_CABSO</name>
<gene>
    <name evidence="2" type="ORF">BSU04_43435</name>
</gene>
<sequence>MPRSPQNTKRPTAELKPIQFFLRYTLVPFVAIVLVASWAITKESTEIDARQYASLAEAYPQLPQGIKHELSESMKENKISKSRYATLTRDAMNSGVILDWPPTPHGVAEERGRLKALIEASRD</sequence>
<dbReference type="AlphaFoldDB" id="A0A226WMU5"/>
<organism evidence="2 3">
    <name type="scientific">Caballeronia sordidicola</name>
    <name type="common">Burkholderia sordidicola</name>
    <dbReference type="NCBI Taxonomy" id="196367"/>
    <lineage>
        <taxon>Bacteria</taxon>
        <taxon>Pseudomonadati</taxon>
        <taxon>Pseudomonadota</taxon>
        <taxon>Betaproteobacteria</taxon>
        <taxon>Burkholderiales</taxon>
        <taxon>Burkholderiaceae</taxon>
        <taxon>Caballeronia</taxon>
    </lineage>
</organism>
<keyword evidence="1" id="KW-0812">Transmembrane</keyword>
<evidence type="ECO:0000313" key="2">
    <source>
        <dbReference type="EMBL" id="OXC72140.1"/>
    </source>
</evidence>
<reference evidence="3" key="1">
    <citation type="submission" date="2017-01" db="EMBL/GenBank/DDBJ databases">
        <title>Genome Analysis of Deinococcus marmoris KOPRI26562.</title>
        <authorList>
            <person name="Kim J.H."/>
            <person name="Oh H.-M."/>
        </authorList>
    </citation>
    <scope>NUCLEOTIDE SEQUENCE [LARGE SCALE GENOMIC DNA]</scope>
    <source>
        <strain evidence="3">PAMC 26633</strain>
    </source>
</reference>
<dbReference type="EMBL" id="MTHB01000282">
    <property type="protein sequence ID" value="OXC72140.1"/>
    <property type="molecule type" value="Genomic_DNA"/>
</dbReference>
<protein>
    <submittedName>
        <fullName evidence="2">Uncharacterized protein</fullName>
    </submittedName>
</protein>